<dbReference type="Pfam" id="PF07521">
    <property type="entry name" value="RMMBL"/>
    <property type="match status" value="1"/>
</dbReference>
<dbReference type="PANTHER" id="PTHR11203:SF37">
    <property type="entry name" value="INTEGRATOR COMPLEX SUBUNIT 11"/>
    <property type="match status" value="1"/>
</dbReference>
<evidence type="ECO:0000256" key="1">
    <source>
        <dbReference type="ARBA" id="ARBA00022801"/>
    </source>
</evidence>
<feature type="domain" description="Metallo-beta-lactamase" evidence="2">
    <location>
        <begin position="13"/>
        <end position="213"/>
    </location>
</feature>
<dbReference type="SMART" id="SM01027">
    <property type="entry name" value="Beta-Casp"/>
    <property type="match status" value="1"/>
</dbReference>
<dbReference type="PANTHER" id="PTHR11203">
    <property type="entry name" value="CLEAVAGE AND POLYADENYLATION SPECIFICITY FACTOR FAMILY MEMBER"/>
    <property type="match status" value="1"/>
</dbReference>
<dbReference type="Proteomes" id="UP000034292">
    <property type="component" value="Unassembled WGS sequence"/>
</dbReference>
<evidence type="ECO:0000259" key="2">
    <source>
        <dbReference type="SMART" id="SM00849"/>
    </source>
</evidence>
<dbReference type="PATRIC" id="fig|1618408.3.peg.203"/>
<dbReference type="InterPro" id="IPR050698">
    <property type="entry name" value="MBL"/>
</dbReference>
<dbReference type="InterPro" id="IPR001279">
    <property type="entry name" value="Metallo-B-lactamas"/>
</dbReference>
<accession>A0A0G0WRY2</accession>
<proteinExistence type="predicted"/>
<organism evidence="4 5">
    <name type="scientific">Candidatus Curtissbacteria bacterium GW2011_GWA1_40_9</name>
    <dbReference type="NCBI Taxonomy" id="1618408"/>
    <lineage>
        <taxon>Bacteria</taxon>
        <taxon>Candidatus Curtissiibacteriota</taxon>
    </lineage>
</organism>
<dbReference type="Pfam" id="PF16661">
    <property type="entry name" value="Lactamase_B_6"/>
    <property type="match status" value="1"/>
</dbReference>
<dbReference type="SMART" id="SM00849">
    <property type="entry name" value="Lactamase_B"/>
    <property type="match status" value="1"/>
</dbReference>
<comment type="caution">
    <text evidence="4">The sequence shown here is derived from an EMBL/GenBank/DDBJ whole genome shotgun (WGS) entry which is preliminary data.</text>
</comment>
<dbReference type="GO" id="GO:0016787">
    <property type="term" value="F:hydrolase activity"/>
    <property type="evidence" value="ECO:0007669"/>
    <property type="project" value="UniProtKB-KW"/>
</dbReference>
<evidence type="ECO:0000313" key="4">
    <source>
        <dbReference type="EMBL" id="KKR78117.1"/>
    </source>
</evidence>
<dbReference type="Gene3D" id="3.60.15.10">
    <property type="entry name" value="Ribonuclease Z/Hydroxyacylglutathione hydrolase-like"/>
    <property type="match status" value="1"/>
</dbReference>
<keyword evidence="1" id="KW-0378">Hydrolase</keyword>
<reference evidence="4 5" key="1">
    <citation type="journal article" date="2015" name="Nature">
        <title>rRNA introns, odd ribosomes, and small enigmatic genomes across a large radiation of phyla.</title>
        <authorList>
            <person name="Brown C.T."/>
            <person name="Hug L.A."/>
            <person name="Thomas B.C."/>
            <person name="Sharon I."/>
            <person name="Castelle C.J."/>
            <person name="Singh A."/>
            <person name="Wilkins M.J."/>
            <person name="Williams K.H."/>
            <person name="Banfield J.F."/>
        </authorList>
    </citation>
    <scope>NUCLEOTIDE SEQUENCE [LARGE SCALE GENOMIC DNA]</scope>
</reference>
<evidence type="ECO:0000259" key="3">
    <source>
        <dbReference type="SMART" id="SM01027"/>
    </source>
</evidence>
<sequence>MRISFFGACREVTGSNILVEGAGIKILLECGIFQGVKMAEERNYAPFPFDASSINAVVICHAHLDHVGRLPKLYKDGFRGRAWSTAPTKELTRLVLDDTEKLMNEEAKRFGEEDVAGFMELFETLDYHERVEIYPGIYLNFLNSGHILGSCVCTLEIEGKVIAYTSDLGNNPSVLLAPPENITRADIVICESTYGGRVHEDVNKRHEKLAGAIAGTTQNRGVLLIPSFAIERTQELLHDIDDFCTITGCEKFNIYLDAPLAVKVTEVFKKYKEYLNMAINSEYADGDLFGLGRVNVTQSVEESKAIENAPNPKIIIAGSGMMNGGRILHHALKYLGDERNALLFVGYQANGTLGRRLFNGEERVKIFGKNIEVRAQIKSIGSYSAHADMPQLTSWISKVEGAKHIFLVHGESEQALALSRELKSKLNIETHLPQQGEGYNF</sequence>
<dbReference type="InterPro" id="IPR011108">
    <property type="entry name" value="RMMBL"/>
</dbReference>
<dbReference type="Pfam" id="PF10996">
    <property type="entry name" value="Beta-Casp"/>
    <property type="match status" value="1"/>
</dbReference>
<gene>
    <name evidence="4" type="ORF">UU23_C0003G0015</name>
</gene>
<dbReference type="Gene3D" id="3.40.50.10890">
    <property type="match status" value="1"/>
</dbReference>
<protein>
    <submittedName>
        <fullName evidence="4">RNA-metabolising metallo-beta-lactamase</fullName>
    </submittedName>
</protein>
<dbReference type="CDD" id="cd16295">
    <property type="entry name" value="TTHA0252-CPSF-like_MBL-fold"/>
    <property type="match status" value="1"/>
</dbReference>
<dbReference type="AlphaFoldDB" id="A0A0G0WRY2"/>
<name>A0A0G0WRY2_9BACT</name>
<dbReference type="InterPro" id="IPR036866">
    <property type="entry name" value="RibonucZ/Hydroxyglut_hydro"/>
</dbReference>
<dbReference type="InterPro" id="IPR022712">
    <property type="entry name" value="Beta_Casp"/>
</dbReference>
<dbReference type="STRING" id="1618408.UU23_C0003G0015"/>
<dbReference type="GO" id="GO:0004521">
    <property type="term" value="F:RNA endonuclease activity"/>
    <property type="evidence" value="ECO:0007669"/>
    <property type="project" value="TreeGrafter"/>
</dbReference>
<dbReference type="SUPFAM" id="SSF56281">
    <property type="entry name" value="Metallo-hydrolase/oxidoreductase"/>
    <property type="match status" value="1"/>
</dbReference>
<feature type="domain" description="Beta-Casp" evidence="3">
    <location>
        <begin position="233"/>
        <end position="357"/>
    </location>
</feature>
<evidence type="ECO:0000313" key="5">
    <source>
        <dbReference type="Proteomes" id="UP000034292"/>
    </source>
</evidence>
<dbReference type="EMBL" id="LBZV01000003">
    <property type="protein sequence ID" value="KKR78117.1"/>
    <property type="molecule type" value="Genomic_DNA"/>
</dbReference>